<protein>
    <submittedName>
        <fullName evidence="11">BA75_03767T0</fullName>
    </submittedName>
</protein>
<evidence type="ECO:0000256" key="6">
    <source>
        <dbReference type="ARBA" id="ARBA00022989"/>
    </source>
</evidence>
<keyword evidence="8 9" id="KW-0472">Membrane</keyword>
<dbReference type="InterPro" id="IPR023395">
    <property type="entry name" value="MCP_dom_sf"/>
</dbReference>
<accession>A0A1B2JGG0</accession>
<keyword evidence="7" id="KW-0496">Mitochondrion</keyword>
<feature type="repeat" description="Solcar" evidence="9">
    <location>
        <begin position="229"/>
        <end position="315"/>
    </location>
</feature>
<evidence type="ECO:0000256" key="5">
    <source>
        <dbReference type="ARBA" id="ARBA00022737"/>
    </source>
</evidence>
<sequence length="326" mass="36122">MDYVPPDNLPESNLLTAMIAGSVAACTQTALTYPFEFVKTGSQLHVGKFASRMKSPSSYFKGCKALMIGNTLKASSRFFIFNSASKFMANENGKTTAPRVVVAGLMTGAIETLWVIPFENIKTTIIQNTLEVEKGKPRSKEPTRIVNSQKSETKVVKTTKSPTATQQSFLKTPSTTFTLAIKEIYSTNGIRGFLQGSGLTVFRQMANSMVWFSSYNFIKQGISPNSTDISDVTMLGIGFLSSMSVVAITQPIDVVKTRMQSKDAKQVYRDWMTCVVRTSFNEGIPKFWAGWLPRLIKVSSSGNITLVTYQLMEYLLNNSMKEQIFT</sequence>
<dbReference type="InterPro" id="IPR018108">
    <property type="entry name" value="MCP_transmembrane"/>
</dbReference>
<dbReference type="GO" id="GO:0031966">
    <property type="term" value="C:mitochondrial membrane"/>
    <property type="evidence" value="ECO:0007669"/>
    <property type="project" value="UniProtKB-SubCell"/>
</dbReference>
<evidence type="ECO:0000256" key="3">
    <source>
        <dbReference type="ARBA" id="ARBA00022448"/>
    </source>
</evidence>
<name>A0A1B2JGG0_PICPA</name>
<evidence type="ECO:0000256" key="4">
    <source>
        <dbReference type="ARBA" id="ARBA00022692"/>
    </source>
</evidence>
<evidence type="ECO:0000256" key="7">
    <source>
        <dbReference type="ARBA" id="ARBA00023128"/>
    </source>
</evidence>
<keyword evidence="3 10" id="KW-0813">Transport</keyword>
<feature type="repeat" description="Solcar" evidence="9">
    <location>
        <begin position="12"/>
        <end position="87"/>
    </location>
</feature>
<dbReference type="EMBL" id="CP014586">
    <property type="protein sequence ID" value="ANZ76935.1"/>
    <property type="molecule type" value="Genomic_DNA"/>
</dbReference>
<evidence type="ECO:0000313" key="12">
    <source>
        <dbReference type="Proteomes" id="UP000094565"/>
    </source>
</evidence>
<dbReference type="OrthoDB" id="44467at2759"/>
<dbReference type="GO" id="GO:0006843">
    <property type="term" value="P:mitochondrial citrate transmembrane transport"/>
    <property type="evidence" value="ECO:0007669"/>
    <property type="project" value="TreeGrafter"/>
</dbReference>
<proteinExistence type="inferred from homology"/>
<keyword evidence="5" id="KW-0677">Repeat</keyword>
<dbReference type="Proteomes" id="UP000094565">
    <property type="component" value="Chromosome 3"/>
</dbReference>
<dbReference type="Pfam" id="PF00153">
    <property type="entry name" value="Mito_carr"/>
    <property type="match status" value="3"/>
</dbReference>
<evidence type="ECO:0000256" key="9">
    <source>
        <dbReference type="PROSITE-ProRule" id="PRU00282"/>
    </source>
</evidence>
<comment type="similarity">
    <text evidence="2 10">Belongs to the mitochondrial carrier (TC 2.A.29) family.</text>
</comment>
<dbReference type="GO" id="GO:0071913">
    <property type="term" value="F:citrate secondary active transmembrane transporter activity"/>
    <property type="evidence" value="ECO:0007669"/>
    <property type="project" value="TreeGrafter"/>
</dbReference>
<gene>
    <name evidence="11" type="primary">YFR045W</name>
    <name evidence="11" type="ORF">ATY40_BA7503767</name>
</gene>
<evidence type="ECO:0000256" key="8">
    <source>
        <dbReference type="ARBA" id="ARBA00023136"/>
    </source>
</evidence>
<dbReference type="PANTHER" id="PTHR45788:SF5">
    <property type="entry name" value="AFR253WP"/>
    <property type="match status" value="1"/>
</dbReference>
<dbReference type="SUPFAM" id="SSF103506">
    <property type="entry name" value="Mitochondrial carrier"/>
    <property type="match status" value="1"/>
</dbReference>
<comment type="subcellular location">
    <subcellularLocation>
        <location evidence="1">Mitochondrion membrane</location>
        <topology evidence="1">Multi-pass membrane protein</topology>
    </subcellularLocation>
</comment>
<evidence type="ECO:0000313" key="11">
    <source>
        <dbReference type="EMBL" id="ANZ76935.1"/>
    </source>
</evidence>
<organism evidence="11 12">
    <name type="scientific">Komagataella pastoris</name>
    <name type="common">Yeast</name>
    <name type="synonym">Pichia pastoris</name>
    <dbReference type="NCBI Taxonomy" id="4922"/>
    <lineage>
        <taxon>Eukaryota</taxon>
        <taxon>Fungi</taxon>
        <taxon>Dikarya</taxon>
        <taxon>Ascomycota</taxon>
        <taxon>Saccharomycotina</taxon>
        <taxon>Pichiomycetes</taxon>
        <taxon>Pichiales</taxon>
        <taxon>Pichiaceae</taxon>
        <taxon>Komagataella</taxon>
    </lineage>
</organism>
<dbReference type="PANTHER" id="PTHR45788">
    <property type="entry name" value="SUCCINATE/FUMARATE MITOCHONDRIAL TRANSPORTER-RELATED"/>
    <property type="match status" value="1"/>
</dbReference>
<feature type="repeat" description="Solcar" evidence="9">
    <location>
        <begin position="95"/>
        <end position="221"/>
    </location>
</feature>
<keyword evidence="12" id="KW-1185">Reference proteome</keyword>
<evidence type="ECO:0000256" key="1">
    <source>
        <dbReference type="ARBA" id="ARBA00004225"/>
    </source>
</evidence>
<dbReference type="PROSITE" id="PS50920">
    <property type="entry name" value="SOLCAR"/>
    <property type="match status" value="3"/>
</dbReference>
<evidence type="ECO:0000256" key="10">
    <source>
        <dbReference type="RuleBase" id="RU000488"/>
    </source>
</evidence>
<keyword evidence="6" id="KW-1133">Transmembrane helix</keyword>
<reference evidence="11 12" key="1">
    <citation type="submission" date="2016-02" db="EMBL/GenBank/DDBJ databases">
        <title>Comparative genomic and transcriptomic foundation for Pichia pastoris.</title>
        <authorList>
            <person name="Love K.R."/>
            <person name="Shah K.A."/>
            <person name="Whittaker C.A."/>
            <person name="Wu J."/>
            <person name="Bartlett M.C."/>
            <person name="Ma D."/>
            <person name="Leeson R.L."/>
            <person name="Priest M."/>
            <person name="Young S.K."/>
            <person name="Love J.C."/>
        </authorList>
    </citation>
    <scope>NUCLEOTIDE SEQUENCE [LARGE SCALE GENOMIC DNA]</scope>
    <source>
        <strain evidence="11 12">ATCC 28485</strain>
    </source>
</reference>
<evidence type="ECO:0000256" key="2">
    <source>
        <dbReference type="ARBA" id="ARBA00006375"/>
    </source>
</evidence>
<dbReference type="AlphaFoldDB" id="A0A1B2JGG0"/>
<dbReference type="Gene3D" id="1.50.40.10">
    <property type="entry name" value="Mitochondrial carrier domain"/>
    <property type="match status" value="1"/>
</dbReference>
<dbReference type="InterPro" id="IPR049563">
    <property type="entry name" value="TXTP-like"/>
</dbReference>
<keyword evidence="4 9" id="KW-0812">Transmembrane</keyword>